<accession>A0A7M1AWR9</accession>
<dbReference type="EMBL" id="CP041165">
    <property type="protein sequence ID" value="QOP41855.1"/>
    <property type="molecule type" value="Genomic_DNA"/>
</dbReference>
<evidence type="ECO:0000313" key="1">
    <source>
        <dbReference type="EMBL" id="QOP41855.1"/>
    </source>
</evidence>
<evidence type="ECO:0008006" key="3">
    <source>
        <dbReference type="Google" id="ProtNLM"/>
    </source>
</evidence>
<dbReference type="PANTHER" id="PTHR42754:SF1">
    <property type="entry name" value="LIPOPROTEIN"/>
    <property type="match status" value="1"/>
</dbReference>
<sequence>MRHFLLPFLLFISLFAQQKNYSIIIHKPFDAALLDITQNYDRTISAIGFSNQNKQTTRQSKTYSDPFEYLASVSGQYGMQMHLIQVDDQANIVLSKIAKLSRFNKAVALVKTPDDGYFVGGYTLDGELIVVRLDAKANVVFTKIFGTKNYDRMNKLVLLSDGGVLAVGSSFTTRDTSDNMFETGLGVSDIFLTRFSKNGYMQWSKKFGTKDDDKGIDAVEAADGSFVVVSTTSYNQHTDATLMRITENGNKLWLKQYKSDDLLTPKRILKLRDNNFLVSLVEYNALQQEHIRLIKFDLYKNVLLDKKIFTTYPSGLNDIKEFSDGSIMGVGYVKDAFNTDALAMLLDSNLAMLRQEHYGGDNYDMFTSLVILNNSQVAAAGIHTDNNSQEANMWITKLNKDTTVTKVQFNSKSLYTKLRELYAQEIRNKQIHITQDLNIELLDKSLFFQVGVYKLTSAQKKFLVSFGKKLIPFLMKHHESIEQLQINGHTSSEWAKEPYTNRYLKNEKLSMQRAYSVFSTLFRSQDLSTQKWLSKIIVGSGFSSSKKEIFNNIEDKKLSRRVSFKVITK</sequence>
<dbReference type="Gene3D" id="3.30.1330.60">
    <property type="entry name" value="OmpA-like domain"/>
    <property type="match status" value="1"/>
</dbReference>
<proteinExistence type="predicted"/>
<dbReference type="KEGG" id="smax:FJR03_08955"/>
<dbReference type="SUPFAM" id="SSF103088">
    <property type="entry name" value="OmpA-like"/>
    <property type="match status" value="1"/>
</dbReference>
<dbReference type="InterPro" id="IPR036737">
    <property type="entry name" value="OmpA-like_sf"/>
</dbReference>
<name>A0A7M1AWR9_9BACT</name>
<dbReference type="RefSeq" id="WP_193113176.1">
    <property type="nucleotide sequence ID" value="NZ_CP041165.1"/>
</dbReference>
<dbReference type="PANTHER" id="PTHR42754">
    <property type="entry name" value="ENDOGLUCANASE"/>
    <property type="match status" value="1"/>
</dbReference>
<dbReference type="Proteomes" id="UP000593910">
    <property type="component" value="Chromosome"/>
</dbReference>
<gene>
    <name evidence="1" type="ORF">FJR03_08955</name>
</gene>
<keyword evidence="2" id="KW-1185">Reference proteome</keyword>
<organism evidence="1 2">
    <name type="scientific">Sulfurimonas marina</name>
    <dbReference type="NCBI Taxonomy" id="2590551"/>
    <lineage>
        <taxon>Bacteria</taxon>
        <taxon>Pseudomonadati</taxon>
        <taxon>Campylobacterota</taxon>
        <taxon>Epsilonproteobacteria</taxon>
        <taxon>Campylobacterales</taxon>
        <taxon>Sulfurimonadaceae</taxon>
        <taxon>Sulfurimonas</taxon>
    </lineage>
</organism>
<protein>
    <recommendedName>
        <fullName evidence="3">OmpA family protein</fullName>
    </recommendedName>
</protein>
<dbReference type="AlphaFoldDB" id="A0A7M1AWR9"/>
<reference evidence="1 2" key="1">
    <citation type="submission" date="2019-06" db="EMBL/GenBank/DDBJ databases">
        <title>Sulfurimonas gotlandica sp. nov., a chemoautotrophic and psychrotolerant epsilonproteobacterium isolated from a pelagic redoxcline, and an emended description of the genus Sulfurimonas.</title>
        <authorList>
            <person name="Wang S."/>
            <person name="Jiang L."/>
            <person name="Shao Z."/>
        </authorList>
    </citation>
    <scope>NUCLEOTIDE SEQUENCE [LARGE SCALE GENOMIC DNA]</scope>
    <source>
        <strain evidence="1 2">B2</strain>
    </source>
</reference>
<evidence type="ECO:0000313" key="2">
    <source>
        <dbReference type="Proteomes" id="UP000593910"/>
    </source>
</evidence>